<proteinExistence type="predicted"/>
<dbReference type="Proteomes" id="UP001223547">
    <property type="component" value="Unassembled WGS sequence"/>
</dbReference>
<keyword evidence="7" id="KW-1185">Reference proteome</keyword>
<comment type="subcellular location">
    <subcellularLocation>
        <location evidence="1">Cell envelope</location>
    </subcellularLocation>
</comment>
<evidence type="ECO:0000256" key="2">
    <source>
        <dbReference type="SAM" id="Phobius"/>
    </source>
</evidence>
<keyword evidence="2" id="KW-1133">Transmembrane helix</keyword>
<feature type="domain" description="PilZ" evidence="3">
    <location>
        <begin position="17"/>
        <end position="115"/>
    </location>
</feature>
<gene>
    <name evidence="6" type="ORF">QQF73_14060</name>
</gene>
<dbReference type="EMBL" id="JASSQD010000002">
    <property type="protein sequence ID" value="MDK9558754.1"/>
    <property type="molecule type" value="Genomic_DNA"/>
</dbReference>
<dbReference type="Pfam" id="PF25965">
    <property type="entry name" value="Beta-barrel_ALG44"/>
    <property type="match status" value="1"/>
</dbReference>
<dbReference type="InterPro" id="IPR058835">
    <property type="entry name" value="BSH_ALG44"/>
</dbReference>
<dbReference type="InterPro" id="IPR009875">
    <property type="entry name" value="PilZ_domain"/>
</dbReference>
<dbReference type="InterPro" id="IPR050739">
    <property type="entry name" value="MFP"/>
</dbReference>
<dbReference type="RefSeq" id="WP_285368584.1">
    <property type="nucleotide sequence ID" value="NZ_JASSQD010000002.1"/>
</dbReference>
<reference evidence="6 7" key="1">
    <citation type="submission" date="2023-05" db="EMBL/GenBank/DDBJ databases">
        <title>Marinobacter albus sp. nov., a marine bacterium isolated from sand in a coastal intertidal zone of huludao.</title>
        <authorList>
            <person name="Deng T."/>
        </authorList>
    </citation>
    <scope>NUCLEOTIDE SEQUENCE [LARGE SCALE GENOMIC DNA]</scope>
    <source>
        <strain evidence="6 7">M216</strain>
    </source>
</reference>
<evidence type="ECO:0000313" key="7">
    <source>
        <dbReference type="Proteomes" id="UP001223547"/>
    </source>
</evidence>
<dbReference type="PANTHER" id="PTHR30386:SF19">
    <property type="entry name" value="MULTIDRUG EXPORT PROTEIN EMRA-RELATED"/>
    <property type="match status" value="1"/>
</dbReference>
<dbReference type="PANTHER" id="PTHR30386">
    <property type="entry name" value="MEMBRANE FUSION SUBUNIT OF EMRAB-TOLC MULTIDRUG EFFLUX PUMP"/>
    <property type="match status" value="1"/>
</dbReference>
<dbReference type="InterPro" id="IPR058834">
    <property type="entry name" value="Beta-barrel_ALG44"/>
</dbReference>
<dbReference type="SUPFAM" id="SSF141371">
    <property type="entry name" value="PilZ domain-like"/>
    <property type="match status" value="1"/>
</dbReference>
<comment type="caution">
    <text evidence="6">The sequence shown here is derived from an EMBL/GenBank/DDBJ whole genome shotgun (WGS) entry which is preliminary data.</text>
</comment>
<dbReference type="Pfam" id="PF25964">
    <property type="entry name" value="BSH_ALG44"/>
    <property type="match status" value="1"/>
</dbReference>
<keyword evidence="2" id="KW-0812">Transmembrane</keyword>
<dbReference type="Gene3D" id="2.40.10.220">
    <property type="entry name" value="predicted glycosyltransferase like domains"/>
    <property type="match status" value="1"/>
</dbReference>
<protein>
    <submittedName>
        <fullName evidence="6">Alginate biosynthesis protein Alg44</fullName>
    </submittedName>
</protein>
<accession>A0ABT7HFH8</accession>
<dbReference type="Pfam" id="PF07238">
    <property type="entry name" value="PilZ"/>
    <property type="match status" value="1"/>
</dbReference>
<sequence>MNTAAIAPQFVHESEAQRQYARVRMPAKLFIKLDGTMMKFPVADVSAGGVSIHLGNESLRQGHVYNGRLVFKIDGFDFAVDVDFVPRNMGGQGDRCGCEFQNLGANEVSVLRYLITSFLSGELVSAGDVLNTLSRENFTKSRKGKTNQALGFFASARAMIVSLVAMGIGLIAVAFVGYQLWQIYFVTTAESAMVASENIPVRVPKDAKVTTLVEAGEQVEAGQAIATFDAPMLSYVNELVGNGNYTVEQIEELLGQSVRGTLTSPCDCKVLNLLPAEDQYMSKGEKLAVVAPTDASAHVIARFNFADGGELEEGQSVTLRLPGGDTQPGRIESLFVDSETPNQPGNSINALIQAEKPLPMESVGRPIGVTVDVFQLAAVEGLVDRVSGN</sequence>
<organism evidence="6 7">
    <name type="scientific">Marinobacter albus</name>
    <dbReference type="NCBI Taxonomy" id="3030833"/>
    <lineage>
        <taxon>Bacteria</taxon>
        <taxon>Pseudomonadati</taxon>
        <taxon>Pseudomonadota</taxon>
        <taxon>Gammaproteobacteria</taxon>
        <taxon>Pseudomonadales</taxon>
        <taxon>Marinobacteraceae</taxon>
        <taxon>Marinobacter</taxon>
    </lineage>
</organism>
<feature type="domain" description="ALG44 beta-barrel" evidence="5">
    <location>
        <begin position="297"/>
        <end position="372"/>
    </location>
</feature>
<feature type="domain" description="ALG44 barrel-sandwich hybrid" evidence="4">
    <location>
        <begin position="201"/>
        <end position="292"/>
    </location>
</feature>
<keyword evidence="2" id="KW-0472">Membrane</keyword>
<evidence type="ECO:0000259" key="5">
    <source>
        <dbReference type="Pfam" id="PF25965"/>
    </source>
</evidence>
<feature type="transmembrane region" description="Helical" evidence="2">
    <location>
        <begin position="150"/>
        <end position="181"/>
    </location>
</feature>
<evidence type="ECO:0000259" key="3">
    <source>
        <dbReference type="Pfam" id="PF07238"/>
    </source>
</evidence>
<name>A0ABT7HFH8_9GAMM</name>
<evidence type="ECO:0000259" key="4">
    <source>
        <dbReference type="Pfam" id="PF25964"/>
    </source>
</evidence>
<evidence type="ECO:0000313" key="6">
    <source>
        <dbReference type="EMBL" id="MDK9558754.1"/>
    </source>
</evidence>
<evidence type="ECO:0000256" key="1">
    <source>
        <dbReference type="ARBA" id="ARBA00004196"/>
    </source>
</evidence>